<dbReference type="InterPro" id="IPR015854">
    <property type="entry name" value="ABC_transpr_LolD-like"/>
</dbReference>
<dbReference type="PROSITE" id="PS50893">
    <property type="entry name" value="ABC_TRANSPORTER_2"/>
    <property type="match status" value="1"/>
</dbReference>
<organism evidence="4 5">
    <name type="scientific">Temperatibacter marinus</name>
    <dbReference type="NCBI Taxonomy" id="1456591"/>
    <lineage>
        <taxon>Bacteria</taxon>
        <taxon>Pseudomonadati</taxon>
        <taxon>Pseudomonadota</taxon>
        <taxon>Alphaproteobacteria</taxon>
        <taxon>Kordiimonadales</taxon>
        <taxon>Temperatibacteraceae</taxon>
        <taxon>Temperatibacter</taxon>
    </lineage>
</organism>
<dbReference type="InterPro" id="IPR027417">
    <property type="entry name" value="P-loop_NTPase"/>
</dbReference>
<feature type="domain" description="ABC transporter" evidence="3">
    <location>
        <begin position="17"/>
        <end position="233"/>
    </location>
</feature>
<keyword evidence="2 4" id="KW-0067">ATP-binding</keyword>
<evidence type="ECO:0000259" key="3">
    <source>
        <dbReference type="PROSITE" id="PS50893"/>
    </source>
</evidence>
<dbReference type="SUPFAM" id="SSF52540">
    <property type="entry name" value="P-loop containing nucleoside triphosphate hydrolases"/>
    <property type="match status" value="1"/>
</dbReference>
<dbReference type="SMART" id="SM00382">
    <property type="entry name" value="AAA"/>
    <property type="match status" value="1"/>
</dbReference>
<dbReference type="EMBL" id="CP123872">
    <property type="protein sequence ID" value="WND01812.1"/>
    <property type="molecule type" value="Genomic_DNA"/>
</dbReference>
<dbReference type="GO" id="GO:0005886">
    <property type="term" value="C:plasma membrane"/>
    <property type="evidence" value="ECO:0007669"/>
    <property type="project" value="TreeGrafter"/>
</dbReference>
<reference evidence="4" key="1">
    <citation type="submission" date="2023-04" db="EMBL/GenBank/DDBJ databases">
        <title>Complete genome sequence of Temperatibacter marinus.</title>
        <authorList>
            <person name="Rong J.-C."/>
            <person name="Yi M.-L."/>
            <person name="Zhao Q."/>
        </authorList>
    </citation>
    <scope>NUCLEOTIDE SEQUENCE</scope>
    <source>
        <strain evidence="4">NBRC 110045</strain>
    </source>
</reference>
<evidence type="ECO:0000313" key="4">
    <source>
        <dbReference type="EMBL" id="WND01812.1"/>
    </source>
</evidence>
<dbReference type="Proteomes" id="UP001268683">
    <property type="component" value="Chromosome"/>
</dbReference>
<dbReference type="GO" id="GO:0005524">
    <property type="term" value="F:ATP binding"/>
    <property type="evidence" value="ECO:0007669"/>
    <property type="project" value="UniProtKB-KW"/>
</dbReference>
<keyword evidence="5" id="KW-1185">Reference proteome</keyword>
<proteinExistence type="predicted"/>
<accession>A0AA52EFY5</accession>
<keyword evidence="1" id="KW-0547">Nucleotide-binding</keyword>
<name>A0AA52EFY5_9PROT</name>
<dbReference type="GO" id="GO:0016887">
    <property type="term" value="F:ATP hydrolysis activity"/>
    <property type="evidence" value="ECO:0007669"/>
    <property type="project" value="InterPro"/>
</dbReference>
<evidence type="ECO:0000256" key="1">
    <source>
        <dbReference type="ARBA" id="ARBA00022741"/>
    </source>
</evidence>
<dbReference type="PANTHER" id="PTHR24220">
    <property type="entry name" value="IMPORT ATP-BINDING PROTEIN"/>
    <property type="match status" value="1"/>
</dbReference>
<dbReference type="Gene3D" id="3.40.50.300">
    <property type="entry name" value="P-loop containing nucleotide triphosphate hydrolases"/>
    <property type="match status" value="1"/>
</dbReference>
<dbReference type="InterPro" id="IPR003439">
    <property type="entry name" value="ABC_transporter-like_ATP-bd"/>
</dbReference>
<dbReference type="Pfam" id="PF00005">
    <property type="entry name" value="ABC_tran"/>
    <property type="match status" value="1"/>
</dbReference>
<protein>
    <submittedName>
        <fullName evidence="4">ATP-binding cassette domain-containing protein</fullName>
    </submittedName>
</protein>
<dbReference type="AlphaFoldDB" id="A0AA52EFY5"/>
<dbReference type="InterPro" id="IPR003593">
    <property type="entry name" value="AAA+_ATPase"/>
</dbReference>
<evidence type="ECO:0000256" key="2">
    <source>
        <dbReference type="ARBA" id="ARBA00022840"/>
    </source>
</evidence>
<gene>
    <name evidence="4" type="ORF">QGN29_09630</name>
</gene>
<sequence length="234" mass="26002">MTSTEIKRSVETAAPLIEVSNLKHAFQEQVVLDIPRWQIEDGQHSLILGPSGSGKTTLLSILTGLLKQSEGIVTVLGETLAHIPSRQKDRFRAQHFGVVFQDNHLISSLTVRENIEITQQITGGKADWEWAKHLLNELGIFSKVSKKPNALSRGEAQRVALVCAAMSRPQILIADEPTSALDDHNTEKVIGLFNKLAREVNSTLLIATHDQRLKRLYDHQLSLNLLHTEKGEVS</sequence>
<dbReference type="PANTHER" id="PTHR24220:SF611">
    <property type="entry name" value="ATP-BINDING COMPONENT OF ABC TRANSPORTER-RELATED"/>
    <property type="match status" value="1"/>
</dbReference>
<dbReference type="RefSeq" id="WP_310797642.1">
    <property type="nucleotide sequence ID" value="NZ_CP123872.1"/>
</dbReference>
<dbReference type="KEGG" id="tmk:QGN29_09630"/>
<evidence type="ECO:0000313" key="5">
    <source>
        <dbReference type="Proteomes" id="UP001268683"/>
    </source>
</evidence>
<dbReference type="GO" id="GO:0022857">
    <property type="term" value="F:transmembrane transporter activity"/>
    <property type="evidence" value="ECO:0007669"/>
    <property type="project" value="TreeGrafter"/>
</dbReference>